<evidence type="ECO:0000313" key="2">
    <source>
        <dbReference type="EMBL" id="EDV53385.1"/>
    </source>
</evidence>
<proteinExistence type="predicted"/>
<gene>
    <name evidence="2" type="primary">Dere\GG12098</name>
    <name evidence="2" type="ORF">Dere_GG12098</name>
</gene>
<feature type="region of interest" description="Disordered" evidence="1">
    <location>
        <begin position="304"/>
        <end position="332"/>
    </location>
</feature>
<evidence type="ECO:0000313" key="3">
    <source>
        <dbReference type="Proteomes" id="UP000008711"/>
    </source>
</evidence>
<organism evidence="2 3">
    <name type="scientific">Drosophila erecta</name>
    <name type="common">Fruit fly</name>
    <dbReference type="NCBI Taxonomy" id="7220"/>
    <lineage>
        <taxon>Eukaryota</taxon>
        <taxon>Metazoa</taxon>
        <taxon>Ecdysozoa</taxon>
        <taxon>Arthropoda</taxon>
        <taxon>Hexapoda</taxon>
        <taxon>Insecta</taxon>
        <taxon>Pterygota</taxon>
        <taxon>Neoptera</taxon>
        <taxon>Endopterygota</taxon>
        <taxon>Diptera</taxon>
        <taxon>Brachycera</taxon>
        <taxon>Muscomorpha</taxon>
        <taxon>Ephydroidea</taxon>
        <taxon>Drosophilidae</taxon>
        <taxon>Drosophila</taxon>
        <taxon>Sophophora</taxon>
    </lineage>
</organism>
<name>B3P5Y5_DROER</name>
<dbReference type="Proteomes" id="UP000008711">
    <property type="component" value="Unassembled WGS sequence"/>
</dbReference>
<dbReference type="PhylomeDB" id="B3P5Y5"/>
<evidence type="ECO:0000256" key="1">
    <source>
        <dbReference type="SAM" id="MobiDB-lite"/>
    </source>
</evidence>
<accession>B3P5Y5</accession>
<dbReference type="EMBL" id="CH954182">
    <property type="protein sequence ID" value="EDV53385.1"/>
    <property type="molecule type" value="Genomic_DNA"/>
</dbReference>
<dbReference type="OrthoDB" id="7865810at2759"/>
<reference evidence="2 3" key="1">
    <citation type="journal article" date="2007" name="Nature">
        <title>Evolution of genes and genomes on the Drosophila phylogeny.</title>
        <authorList>
            <consortium name="Drosophila 12 Genomes Consortium"/>
            <person name="Clark A.G."/>
            <person name="Eisen M.B."/>
            <person name="Smith D.R."/>
            <person name="Bergman C.M."/>
            <person name="Oliver B."/>
            <person name="Markow T.A."/>
            <person name="Kaufman T.C."/>
            <person name="Kellis M."/>
            <person name="Gelbart W."/>
            <person name="Iyer V.N."/>
            <person name="Pollard D.A."/>
            <person name="Sackton T.B."/>
            <person name="Larracuente A.M."/>
            <person name="Singh N.D."/>
            <person name="Abad J.P."/>
            <person name="Abt D.N."/>
            <person name="Adryan B."/>
            <person name="Aguade M."/>
            <person name="Akashi H."/>
            <person name="Anderson W.W."/>
            <person name="Aquadro C.F."/>
            <person name="Ardell D.H."/>
            <person name="Arguello R."/>
            <person name="Artieri C.G."/>
            <person name="Barbash D.A."/>
            <person name="Barker D."/>
            <person name="Barsanti P."/>
            <person name="Batterham P."/>
            <person name="Batzoglou S."/>
            <person name="Begun D."/>
            <person name="Bhutkar A."/>
            <person name="Blanco E."/>
            <person name="Bosak S.A."/>
            <person name="Bradley R.K."/>
            <person name="Brand A.D."/>
            <person name="Brent M.R."/>
            <person name="Brooks A.N."/>
            <person name="Brown R.H."/>
            <person name="Butlin R.K."/>
            <person name="Caggese C."/>
            <person name="Calvi B.R."/>
            <person name="Bernardo de Carvalho A."/>
            <person name="Caspi A."/>
            <person name="Castrezana S."/>
            <person name="Celniker S.E."/>
            <person name="Chang J.L."/>
            <person name="Chapple C."/>
            <person name="Chatterji S."/>
            <person name="Chinwalla A."/>
            <person name="Civetta A."/>
            <person name="Clifton S.W."/>
            <person name="Comeron J.M."/>
            <person name="Costello J.C."/>
            <person name="Coyne J.A."/>
            <person name="Daub J."/>
            <person name="David R.G."/>
            <person name="Delcher A.L."/>
            <person name="Delehaunty K."/>
            <person name="Do C.B."/>
            <person name="Ebling H."/>
            <person name="Edwards K."/>
            <person name="Eickbush T."/>
            <person name="Evans J.D."/>
            <person name="Filipski A."/>
            <person name="Findeiss S."/>
            <person name="Freyhult E."/>
            <person name="Fulton L."/>
            <person name="Fulton R."/>
            <person name="Garcia A.C."/>
            <person name="Gardiner A."/>
            <person name="Garfield D.A."/>
            <person name="Garvin B.E."/>
            <person name="Gibson G."/>
            <person name="Gilbert D."/>
            <person name="Gnerre S."/>
            <person name="Godfrey J."/>
            <person name="Good R."/>
            <person name="Gotea V."/>
            <person name="Gravely B."/>
            <person name="Greenberg A.J."/>
            <person name="Griffiths-Jones S."/>
            <person name="Gross S."/>
            <person name="Guigo R."/>
            <person name="Gustafson E.A."/>
            <person name="Haerty W."/>
            <person name="Hahn M.W."/>
            <person name="Halligan D.L."/>
            <person name="Halpern A.L."/>
            <person name="Halter G.M."/>
            <person name="Han M.V."/>
            <person name="Heger A."/>
            <person name="Hillier L."/>
            <person name="Hinrichs A.S."/>
            <person name="Holmes I."/>
            <person name="Hoskins R.A."/>
            <person name="Hubisz M.J."/>
            <person name="Hultmark D."/>
            <person name="Huntley M.A."/>
            <person name="Jaffe D.B."/>
            <person name="Jagadeeshan S."/>
            <person name="Jeck W.R."/>
            <person name="Johnson J."/>
            <person name="Jones C.D."/>
            <person name="Jordan W.C."/>
            <person name="Karpen G.H."/>
            <person name="Kataoka E."/>
            <person name="Keightley P.D."/>
            <person name="Kheradpour P."/>
            <person name="Kirkness E.F."/>
            <person name="Koerich L.B."/>
            <person name="Kristiansen K."/>
            <person name="Kudrna D."/>
            <person name="Kulathinal R.J."/>
            <person name="Kumar S."/>
            <person name="Kwok R."/>
            <person name="Lander E."/>
            <person name="Langley C.H."/>
            <person name="Lapoint R."/>
            <person name="Lazzaro B.P."/>
            <person name="Lee S.J."/>
            <person name="Levesque L."/>
            <person name="Li R."/>
            <person name="Lin C.F."/>
            <person name="Lin M.F."/>
            <person name="Lindblad-Toh K."/>
            <person name="Llopart A."/>
            <person name="Long M."/>
            <person name="Low L."/>
            <person name="Lozovsky E."/>
            <person name="Lu J."/>
            <person name="Luo M."/>
            <person name="Machado C.A."/>
            <person name="Makalowski W."/>
            <person name="Marzo M."/>
            <person name="Matsuda M."/>
            <person name="Matzkin L."/>
            <person name="McAllister B."/>
            <person name="McBride C.S."/>
            <person name="McKernan B."/>
            <person name="McKernan K."/>
            <person name="Mendez-Lago M."/>
            <person name="Minx P."/>
            <person name="Mollenhauer M.U."/>
            <person name="Montooth K."/>
            <person name="Mount S.M."/>
            <person name="Mu X."/>
            <person name="Myers E."/>
            <person name="Negre B."/>
            <person name="Newfeld S."/>
            <person name="Nielsen R."/>
            <person name="Noor M.A."/>
            <person name="O'Grady P."/>
            <person name="Pachter L."/>
            <person name="Papaceit M."/>
            <person name="Parisi M.J."/>
            <person name="Parisi M."/>
            <person name="Parts L."/>
            <person name="Pedersen J.S."/>
            <person name="Pesole G."/>
            <person name="Phillippy A.M."/>
            <person name="Ponting C.P."/>
            <person name="Pop M."/>
            <person name="Porcelli D."/>
            <person name="Powell J.R."/>
            <person name="Prohaska S."/>
            <person name="Pruitt K."/>
            <person name="Puig M."/>
            <person name="Quesneville H."/>
            <person name="Ram K.R."/>
            <person name="Rand D."/>
            <person name="Rasmussen M.D."/>
            <person name="Reed L.K."/>
            <person name="Reenan R."/>
            <person name="Reily A."/>
            <person name="Remington K.A."/>
            <person name="Rieger T.T."/>
            <person name="Ritchie M.G."/>
            <person name="Robin C."/>
            <person name="Rogers Y.H."/>
            <person name="Rohde C."/>
            <person name="Rozas J."/>
            <person name="Rubenfield M.J."/>
            <person name="Ruiz A."/>
            <person name="Russo S."/>
            <person name="Salzberg S.L."/>
            <person name="Sanchez-Gracia A."/>
            <person name="Saranga D.J."/>
            <person name="Sato H."/>
            <person name="Schaeffer S.W."/>
            <person name="Schatz M.C."/>
            <person name="Schlenke T."/>
            <person name="Schwartz R."/>
            <person name="Segarra C."/>
            <person name="Singh R.S."/>
            <person name="Sirot L."/>
            <person name="Sirota M."/>
            <person name="Sisneros N.B."/>
            <person name="Smith C.D."/>
            <person name="Smith T.F."/>
            <person name="Spieth J."/>
            <person name="Stage D.E."/>
            <person name="Stark A."/>
            <person name="Stephan W."/>
            <person name="Strausberg R.L."/>
            <person name="Strempel S."/>
            <person name="Sturgill D."/>
            <person name="Sutton G."/>
            <person name="Sutton G.G."/>
            <person name="Tao W."/>
            <person name="Teichmann S."/>
            <person name="Tobari Y.N."/>
            <person name="Tomimura Y."/>
            <person name="Tsolas J.M."/>
            <person name="Valente V.L."/>
            <person name="Venter E."/>
            <person name="Venter J.C."/>
            <person name="Vicario S."/>
            <person name="Vieira F.G."/>
            <person name="Vilella A.J."/>
            <person name="Villasante A."/>
            <person name="Walenz B."/>
            <person name="Wang J."/>
            <person name="Wasserman M."/>
            <person name="Watts T."/>
            <person name="Wilson D."/>
            <person name="Wilson R.K."/>
            <person name="Wing R.A."/>
            <person name="Wolfner M.F."/>
            <person name="Wong A."/>
            <person name="Wong G.K."/>
            <person name="Wu C.I."/>
            <person name="Wu G."/>
            <person name="Yamamoto D."/>
            <person name="Yang H.P."/>
            <person name="Yang S.P."/>
            <person name="Yorke J.A."/>
            <person name="Yoshida K."/>
            <person name="Zdobnov E."/>
            <person name="Zhang P."/>
            <person name="Zhang Y."/>
            <person name="Zimin A.V."/>
            <person name="Baldwin J."/>
            <person name="Abdouelleil A."/>
            <person name="Abdulkadir J."/>
            <person name="Abebe A."/>
            <person name="Abera B."/>
            <person name="Abreu J."/>
            <person name="Acer S.C."/>
            <person name="Aftuck L."/>
            <person name="Alexander A."/>
            <person name="An P."/>
            <person name="Anderson E."/>
            <person name="Anderson S."/>
            <person name="Arachi H."/>
            <person name="Azer M."/>
            <person name="Bachantsang P."/>
            <person name="Barry A."/>
            <person name="Bayul T."/>
            <person name="Berlin A."/>
            <person name="Bessette D."/>
            <person name="Bloom T."/>
            <person name="Blye J."/>
            <person name="Boguslavskiy L."/>
            <person name="Bonnet C."/>
            <person name="Boukhgalter B."/>
            <person name="Bourzgui I."/>
            <person name="Brown A."/>
            <person name="Cahill P."/>
            <person name="Channer S."/>
            <person name="Cheshatsang Y."/>
            <person name="Chuda L."/>
            <person name="Citroen M."/>
            <person name="Collymore A."/>
            <person name="Cooke P."/>
            <person name="Costello M."/>
            <person name="D'Aco K."/>
            <person name="Daza R."/>
            <person name="De Haan G."/>
            <person name="DeGray S."/>
            <person name="DeMaso C."/>
            <person name="Dhargay N."/>
            <person name="Dooley K."/>
            <person name="Dooley E."/>
            <person name="Doricent M."/>
            <person name="Dorje P."/>
            <person name="Dorjee K."/>
            <person name="Dupes A."/>
            <person name="Elong R."/>
            <person name="Falk J."/>
            <person name="Farina A."/>
            <person name="Faro S."/>
            <person name="Ferguson D."/>
            <person name="Fisher S."/>
            <person name="Foley C.D."/>
            <person name="Franke A."/>
            <person name="Friedrich D."/>
            <person name="Gadbois L."/>
            <person name="Gearin G."/>
            <person name="Gearin C.R."/>
            <person name="Giannoukos G."/>
            <person name="Goode T."/>
            <person name="Graham J."/>
            <person name="Grandbois E."/>
            <person name="Grewal S."/>
            <person name="Gyaltsen K."/>
            <person name="Hafez N."/>
            <person name="Hagos B."/>
            <person name="Hall J."/>
            <person name="Henson C."/>
            <person name="Hollinger A."/>
            <person name="Honan T."/>
            <person name="Huard M.D."/>
            <person name="Hughes L."/>
            <person name="Hurhula B."/>
            <person name="Husby M.E."/>
            <person name="Kamat A."/>
            <person name="Kanga B."/>
            <person name="Kashin S."/>
            <person name="Khazanovich D."/>
            <person name="Kisner P."/>
            <person name="Lance K."/>
            <person name="Lara M."/>
            <person name="Lee W."/>
            <person name="Lennon N."/>
            <person name="Letendre F."/>
            <person name="LeVine R."/>
            <person name="Lipovsky A."/>
            <person name="Liu X."/>
            <person name="Liu J."/>
            <person name="Liu S."/>
            <person name="Lokyitsang T."/>
            <person name="Lokyitsang Y."/>
            <person name="Lubonja R."/>
            <person name="Lui A."/>
            <person name="MacDonald P."/>
            <person name="Magnisalis V."/>
            <person name="Maru K."/>
            <person name="Matthews C."/>
            <person name="McCusker W."/>
            <person name="McDonough S."/>
            <person name="Mehta T."/>
            <person name="Meldrim J."/>
            <person name="Meneus L."/>
            <person name="Mihai O."/>
            <person name="Mihalev A."/>
            <person name="Mihova T."/>
            <person name="Mittelman R."/>
            <person name="Mlenga V."/>
            <person name="Montmayeur A."/>
            <person name="Mulrain L."/>
            <person name="Navidi A."/>
            <person name="Naylor J."/>
            <person name="Negash T."/>
            <person name="Nguyen T."/>
            <person name="Nguyen N."/>
            <person name="Nicol R."/>
            <person name="Norbu C."/>
            <person name="Norbu N."/>
            <person name="Novod N."/>
            <person name="O'Neill B."/>
            <person name="Osman S."/>
            <person name="Markiewicz E."/>
            <person name="Oyono O.L."/>
            <person name="Patti C."/>
            <person name="Phunkhang P."/>
            <person name="Pierre F."/>
            <person name="Priest M."/>
            <person name="Raghuraman S."/>
            <person name="Rege F."/>
            <person name="Reyes R."/>
            <person name="Rise C."/>
            <person name="Rogov P."/>
            <person name="Ross K."/>
            <person name="Ryan E."/>
            <person name="Settipalli S."/>
            <person name="Shea T."/>
            <person name="Sherpa N."/>
            <person name="Shi L."/>
            <person name="Shih D."/>
            <person name="Sparrow T."/>
            <person name="Spaulding J."/>
            <person name="Stalker J."/>
            <person name="Stange-Thomann N."/>
            <person name="Stavropoulos S."/>
            <person name="Stone C."/>
            <person name="Strader C."/>
            <person name="Tesfaye S."/>
            <person name="Thomson T."/>
            <person name="Thoulutsang Y."/>
            <person name="Thoulutsang D."/>
            <person name="Topham K."/>
            <person name="Topping I."/>
            <person name="Tsamla T."/>
            <person name="Vassiliev H."/>
            <person name="Vo A."/>
            <person name="Wangchuk T."/>
            <person name="Wangdi T."/>
            <person name="Weiand M."/>
            <person name="Wilkinson J."/>
            <person name="Wilson A."/>
            <person name="Yadav S."/>
            <person name="Young G."/>
            <person name="Yu Q."/>
            <person name="Zembek L."/>
            <person name="Zhong D."/>
            <person name="Zimmer A."/>
            <person name="Zwirko Z."/>
            <person name="Jaffe D.B."/>
            <person name="Alvarez P."/>
            <person name="Brockman W."/>
            <person name="Butler J."/>
            <person name="Chin C."/>
            <person name="Gnerre S."/>
            <person name="Grabherr M."/>
            <person name="Kleber M."/>
            <person name="Mauceli E."/>
            <person name="MacCallum I."/>
        </authorList>
    </citation>
    <scope>NUCLEOTIDE SEQUENCE [LARGE SCALE GENOMIC DNA]</scope>
    <source>
        <strain evidence="2 3">TSC#14021-0224.01</strain>
    </source>
</reference>
<sequence length="412" mass="46519">MRFDLKELLLVSMSTSPNAVISRHKRFKFGRRIRRTPSLSSRLQKRRRLLKRMSHGGSAPTVVVQPPRQDGCTQTLLHRSSSRQLMGMEVVMESTASQTQRQERLSSQVDTSDLVSTICRDAQTHDPAQQVTSIAVGTEVELDSRASQSQNQKCTSSHVDTSDLFVTVARDQQTFNPGYATFASQTDTHDLHCNTTQTDFGTKPNSTQTKLLNACLGTQTMLHCTNAAVQTKRHSRHISTQTIDDEEELIKPHTQALYLIHESIKNQSNLIQNEVLEAVNQLVDISLLQVRQIRMELDLPREASLEPMTPIPSSQLGDNQPRETFPAEPKKDSLKLEPKCRIARVAKDKRSSMRSSWNCTLRCKGCGLHMHRTRQRVASGNRETQTEVEEVVRIEVATQTERGRARWGISRS</sequence>
<dbReference type="AlphaFoldDB" id="B3P5Y5"/>
<protein>
    <submittedName>
        <fullName evidence="2">GG12098</fullName>
    </submittedName>
</protein>
<dbReference type="OMA" id="GCGLHMH"/>
<dbReference type="HOGENOM" id="CLU_662717_0_0_1"/>
<dbReference type="eggNOG" id="ENOG502T9A2">
    <property type="taxonomic scope" value="Eukaryota"/>
</dbReference>
<reference evidence="2 3" key="2">
    <citation type="journal article" date="2008" name="Bioinformatics">
        <title>Assembly reconciliation.</title>
        <authorList>
            <person name="Zimin A.V."/>
            <person name="Smith D.R."/>
            <person name="Sutton G."/>
            <person name="Yorke J.A."/>
        </authorList>
    </citation>
    <scope>NUCLEOTIDE SEQUENCE [LARGE SCALE GENOMIC DNA]</scope>
    <source>
        <strain evidence="2 3">TSC#14021-0224.01</strain>
    </source>
</reference>
<keyword evidence="3" id="KW-1185">Reference proteome</keyword>